<keyword evidence="2" id="KW-1185">Reference proteome</keyword>
<dbReference type="EMBL" id="JAIWYP010000007">
    <property type="protein sequence ID" value="KAH3799797.1"/>
    <property type="molecule type" value="Genomic_DNA"/>
</dbReference>
<proteinExistence type="predicted"/>
<organism evidence="1 2">
    <name type="scientific">Dreissena polymorpha</name>
    <name type="common">Zebra mussel</name>
    <name type="synonym">Mytilus polymorpha</name>
    <dbReference type="NCBI Taxonomy" id="45954"/>
    <lineage>
        <taxon>Eukaryota</taxon>
        <taxon>Metazoa</taxon>
        <taxon>Spiralia</taxon>
        <taxon>Lophotrochozoa</taxon>
        <taxon>Mollusca</taxon>
        <taxon>Bivalvia</taxon>
        <taxon>Autobranchia</taxon>
        <taxon>Heteroconchia</taxon>
        <taxon>Euheterodonta</taxon>
        <taxon>Imparidentia</taxon>
        <taxon>Neoheterodontei</taxon>
        <taxon>Myida</taxon>
        <taxon>Dreissenoidea</taxon>
        <taxon>Dreissenidae</taxon>
        <taxon>Dreissena</taxon>
    </lineage>
</organism>
<reference evidence="1" key="1">
    <citation type="journal article" date="2019" name="bioRxiv">
        <title>The Genome of the Zebra Mussel, Dreissena polymorpha: A Resource for Invasive Species Research.</title>
        <authorList>
            <person name="McCartney M.A."/>
            <person name="Auch B."/>
            <person name="Kono T."/>
            <person name="Mallez S."/>
            <person name="Zhang Y."/>
            <person name="Obille A."/>
            <person name="Becker A."/>
            <person name="Abrahante J.E."/>
            <person name="Garbe J."/>
            <person name="Badalamenti J.P."/>
            <person name="Herman A."/>
            <person name="Mangelson H."/>
            <person name="Liachko I."/>
            <person name="Sullivan S."/>
            <person name="Sone E.D."/>
            <person name="Koren S."/>
            <person name="Silverstein K.A.T."/>
            <person name="Beckman K.B."/>
            <person name="Gohl D.M."/>
        </authorList>
    </citation>
    <scope>NUCLEOTIDE SEQUENCE</scope>
    <source>
        <strain evidence="1">Duluth1</strain>
        <tissue evidence="1">Whole animal</tissue>
    </source>
</reference>
<reference evidence="1" key="2">
    <citation type="submission" date="2020-11" db="EMBL/GenBank/DDBJ databases">
        <authorList>
            <person name="McCartney M.A."/>
            <person name="Auch B."/>
            <person name="Kono T."/>
            <person name="Mallez S."/>
            <person name="Becker A."/>
            <person name="Gohl D.M."/>
            <person name="Silverstein K.A.T."/>
            <person name="Koren S."/>
            <person name="Bechman K.B."/>
            <person name="Herman A."/>
            <person name="Abrahante J.E."/>
            <person name="Garbe J."/>
        </authorList>
    </citation>
    <scope>NUCLEOTIDE SEQUENCE</scope>
    <source>
        <strain evidence="1">Duluth1</strain>
        <tissue evidence="1">Whole animal</tissue>
    </source>
</reference>
<dbReference type="Proteomes" id="UP000828390">
    <property type="component" value="Unassembled WGS sequence"/>
</dbReference>
<dbReference type="AlphaFoldDB" id="A0A9D4FK45"/>
<evidence type="ECO:0000313" key="2">
    <source>
        <dbReference type="Proteomes" id="UP000828390"/>
    </source>
</evidence>
<comment type="caution">
    <text evidence="1">The sequence shown here is derived from an EMBL/GenBank/DDBJ whole genome shotgun (WGS) entry which is preliminary data.</text>
</comment>
<protein>
    <submittedName>
        <fullName evidence="1">Uncharacterized protein</fullName>
    </submittedName>
</protein>
<sequence>MRTSAPALPCLSQDLRLPVTEQVARRREPGRISKATFPSGSPPSYWLFHKGCIPVT</sequence>
<evidence type="ECO:0000313" key="1">
    <source>
        <dbReference type="EMBL" id="KAH3799797.1"/>
    </source>
</evidence>
<gene>
    <name evidence="1" type="ORF">DPMN_153413</name>
</gene>
<accession>A0A9D4FK45</accession>
<name>A0A9D4FK45_DREPO</name>